<keyword evidence="4 6" id="KW-1133">Transmembrane helix</keyword>
<sequence length="520" mass="56067">MEKESSFPNVSSISEPAHVDLFSDETVDPVYQAKSHVLNQAIQEIGMGKYQWYLFAVAGFGWVADSGAFALVGNILYPVLAEYQFNPPLLSLALALGFFVGSLFWGLSSDIWGRRYVFNITLLIGGTFGIAAGGSNSFVALGILVAFVGMGVGGNVPVDSVVLLDFLPGTHQYLLTAANAFWSLGLIIANGIAWSLIPKHSCDTTTITAVCAKSQNMGWRYYCFTTGGLALFLWAVRFAMPLLESPRYLVGKGRNEEAVRVVHELAKINGKTSTLMVEQLLAVEYATKETASEEGVVPERRGTMGYVEVAVRHLKGLFATPRMALSTGLVFMITLLVGIALSLYYMFLPYIIASRGAEFGDPSLNITYRNQLIQTAIGIPASLLGGYLVEIPFLGRKRVLVIFTGEYFHDALSGVALLGSTTAKTSNHLLGWNIVYMFNASIGYGSMNAIGPETFHGQHRGTGTGLQYTCNRVAGIVGAIIALYANLTTAVPVYIAGAMTISGGLLALFFPYEPRGRSSI</sequence>
<evidence type="ECO:0000259" key="7">
    <source>
        <dbReference type="PROSITE" id="PS50850"/>
    </source>
</evidence>
<keyword evidence="9" id="KW-1185">Reference proteome</keyword>
<dbReference type="InterPro" id="IPR005828">
    <property type="entry name" value="MFS_sugar_transport-like"/>
</dbReference>
<feature type="transmembrane region" description="Helical" evidence="6">
    <location>
        <begin position="52"/>
        <end position="77"/>
    </location>
</feature>
<dbReference type="InterPro" id="IPR020846">
    <property type="entry name" value="MFS_dom"/>
</dbReference>
<evidence type="ECO:0000313" key="8">
    <source>
        <dbReference type="EMBL" id="KIM38934.1"/>
    </source>
</evidence>
<name>A0A0C3C3T6_HEBCY</name>
<feature type="transmembrane region" description="Helical" evidence="6">
    <location>
        <begin position="218"/>
        <end position="240"/>
    </location>
</feature>
<feature type="transmembrane region" description="Helical" evidence="6">
    <location>
        <begin position="120"/>
        <end position="153"/>
    </location>
</feature>
<dbReference type="Proteomes" id="UP000053424">
    <property type="component" value="Unassembled WGS sequence"/>
</dbReference>
<dbReference type="STRING" id="686832.A0A0C3C3T6"/>
<protein>
    <recommendedName>
        <fullName evidence="7">Major facilitator superfamily (MFS) profile domain-containing protein</fullName>
    </recommendedName>
</protein>
<reference evidence="9" key="2">
    <citation type="submission" date="2015-01" db="EMBL/GenBank/DDBJ databases">
        <title>Evolutionary Origins and Diversification of the Mycorrhizal Mutualists.</title>
        <authorList>
            <consortium name="DOE Joint Genome Institute"/>
            <consortium name="Mycorrhizal Genomics Consortium"/>
            <person name="Kohler A."/>
            <person name="Kuo A."/>
            <person name="Nagy L.G."/>
            <person name="Floudas D."/>
            <person name="Copeland A."/>
            <person name="Barry K.W."/>
            <person name="Cichocki N."/>
            <person name="Veneault-Fourrey C."/>
            <person name="LaButti K."/>
            <person name="Lindquist E.A."/>
            <person name="Lipzen A."/>
            <person name="Lundell T."/>
            <person name="Morin E."/>
            <person name="Murat C."/>
            <person name="Riley R."/>
            <person name="Ohm R."/>
            <person name="Sun H."/>
            <person name="Tunlid A."/>
            <person name="Henrissat B."/>
            <person name="Grigoriev I.V."/>
            <person name="Hibbett D.S."/>
            <person name="Martin F."/>
        </authorList>
    </citation>
    <scope>NUCLEOTIDE SEQUENCE [LARGE SCALE GENOMIC DNA]</scope>
    <source>
        <strain evidence="9">h7</strain>
    </source>
</reference>
<dbReference type="GO" id="GO:0022857">
    <property type="term" value="F:transmembrane transporter activity"/>
    <property type="evidence" value="ECO:0007669"/>
    <property type="project" value="InterPro"/>
</dbReference>
<dbReference type="EMBL" id="KN831788">
    <property type="protein sequence ID" value="KIM38934.1"/>
    <property type="molecule type" value="Genomic_DNA"/>
</dbReference>
<feature type="transmembrane region" description="Helical" evidence="6">
    <location>
        <begin position="173"/>
        <end position="197"/>
    </location>
</feature>
<feature type="transmembrane region" description="Helical" evidence="6">
    <location>
        <begin position="323"/>
        <end position="347"/>
    </location>
</feature>
<gene>
    <name evidence="8" type="ORF">M413DRAFT_29849</name>
</gene>
<evidence type="ECO:0000256" key="1">
    <source>
        <dbReference type="ARBA" id="ARBA00004141"/>
    </source>
</evidence>
<reference evidence="8 9" key="1">
    <citation type="submission" date="2014-04" db="EMBL/GenBank/DDBJ databases">
        <authorList>
            <consortium name="DOE Joint Genome Institute"/>
            <person name="Kuo A."/>
            <person name="Gay G."/>
            <person name="Dore J."/>
            <person name="Kohler A."/>
            <person name="Nagy L.G."/>
            <person name="Floudas D."/>
            <person name="Copeland A."/>
            <person name="Barry K.W."/>
            <person name="Cichocki N."/>
            <person name="Veneault-Fourrey C."/>
            <person name="LaButti K."/>
            <person name="Lindquist E.A."/>
            <person name="Lipzen A."/>
            <person name="Lundell T."/>
            <person name="Morin E."/>
            <person name="Murat C."/>
            <person name="Sun H."/>
            <person name="Tunlid A."/>
            <person name="Henrissat B."/>
            <person name="Grigoriev I.V."/>
            <person name="Hibbett D.S."/>
            <person name="Martin F."/>
            <person name="Nordberg H.P."/>
            <person name="Cantor M.N."/>
            <person name="Hua S.X."/>
        </authorList>
    </citation>
    <scope>NUCLEOTIDE SEQUENCE [LARGE SCALE GENOMIC DNA]</scope>
    <source>
        <strain evidence="9">h7</strain>
    </source>
</reference>
<dbReference type="SUPFAM" id="SSF103473">
    <property type="entry name" value="MFS general substrate transporter"/>
    <property type="match status" value="1"/>
</dbReference>
<evidence type="ECO:0000256" key="6">
    <source>
        <dbReference type="SAM" id="Phobius"/>
    </source>
</evidence>
<keyword evidence="5 6" id="KW-0472">Membrane</keyword>
<feature type="transmembrane region" description="Helical" evidence="6">
    <location>
        <begin position="493"/>
        <end position="512"/>
    </location>
</feature>
<proteinExistence type="predicted"/>
<dbReference type="OrthoDB" id="3936150at2759"/>
<dbReference type="AlphaFoldDB" id="A0A0C3C3T6"/>
<evidence type="ECO:0000256" key="5">
    <source>
        <dbReference type="ARBA" id="ARBA00023136"/>
    </source>
</evidence>
<evidence type="ECO:0000256" key="4">
    <source>
        <dbReference type="ARBA" id="ARBA00022989"/>
    </source>
</evidence>
<feature type="domain" description="Major facilitator superfamily (MFS) profile" evidence="7">
    <location>
        <begin position="51"/>
        <end position="515"/>
    </location>
</feature>
<dbReference type="Gene3D" id="1.20.1250.20">
    <property type="entry name" value="MFS general substrate transporter like domains"/>
    <property type="match status" value="1"/>
</dbReference>
<dbReference type="GO" id="GO:0016020">
    <property type="term" value="C:membrane"/>
    <property type="evidence" value="ECO:0007669"/>
    <property type="project" value="UniProtKB-SubCell"/>
</dbReference>
<keyword evidence="3 6" id="KW-0812">Transmembrane</keyword>
<dbReference type="PANTHER" id="PTHR23511:SF12">
    <property type="entry name" value="TRANSPORTER, PUTATIVE (AFU_ORTHOLOGUE AFUA_7G01740)-RELATED"/>
    <property type="match status" value="1"/>
</dbReference>
<evidence type="ECO:0000256" key="3">
    <source>
        <dbReference type="ARBA" id="ARBA00022692"/>
    </source>
</evidence>
<feature type="transmembrane region" description="Helical" evidence="6">
    <location>
        <begin position="89"/>
        <end position="108"/>
    </location>
</feature>
<evidence type="ECO:0000256" key="2">
    <source>
        <dbReference type="ARBA" id="ARBA00022448"/>
    </source>
</evidence>
<accession>A0A0C3C3T6</accession>
<dbReference type="HOGENOM" id="CLU_001265_52_4_1"/>
<dbReference type="Pfam" id="PF00083">
    <property type="entry name" value="Sugar_tr"/>
    <property type="match status" value="1"/>
</dbReference>
<comment type="subcellular location">
    <subcellularLocation>
        <location evidence="1">Membrane</location>
        <topology evidence="1">Multi-pass membrane protein</topology>
    </subcellularLocation>
</comment>
<dbReference type="PANTHER" id="PTHR23511">
    <property type="entry name" value="SYNAPTIC VESICLE GLYCOPROTEIN 2"/>
    <property type="match status" value="1"/>
</dbReference>
<evidence type="ECO:0000313" key="9">
    <source>
        <dbReference type="Proteomes" id="UP000053424"/>
    </source>
</evidence>
<dbReference type="InterPro" id="IPR036259">
    <property type="entry name" value="MFS_trans_sf"/>
</dbReference>
<keyword evidence="2" id="KW-0813">Transport</keyword>
<organism evidence="8 9">
    <name type="scientific">Hebeloma cylindrosporum</name>
    <dbReference type="NCBI Taxonomy" id="76867"/>
    <lineage>
        <taxon>Eukaryota</taxon>
        <taxon>Fungi</taxon>
        <taxon>Dikarya</taxon>
        <taxon>Basidiomycota</taxon>
        <taxon>Agaricomycotina</taxon>
        <taxon>Agaricomycetes</taxon>
        <taxon>Agaricomycetidae</taxon>
        <taxon>Agaricales</taxon>
        <taxon>Agaricineae</taxon>
        <taxon>Hymenogastraceae</taxon>
        <taxon>Hebeloma</taxon>
    </lineage>
</organism>
<dbReference type="PROSITE" id="PS50850">
    <property type="entry name" value="MFS"/>
    <property type="match status" value="1"/>
</dbReference>